<accession>A0A8B7YRW5</accession>
<evidence type="ECO:0000313" key="4">
    <source>
        <dbReference type="Proteomes" id="UP000694845"/>
    </source>
</evidence>
<evidence type="ECO:0000313" key="10">
    <source>
        <dbReference type="RefSeq" id="XP_022096027.1"/>
    </source>
</evidence>
<dbReference type="SMART" id="SM00174">
    <property type="entry name" value="RHO"/>
    <property type="match status" value="1"/>
</dbReference>
<dbReference type="Proteomes" id="UP000694845">
    <property type="component" value="Unplaced"/>
</dbReference>
<evidence type="ECO:0000313" key="6">
    <source>
        <dbReference type="RefSeq" id="XP_022096023.1"/>
    </source>
</evidence>
<dbReference type="PANTHER" id="PTHR47981">
    <property type="entry name" value="RAB FAMILY"/>
    <property type="match status" value="1"/>
</dbReference>
<evidence type="ECO:0000313" key="7">
    <source>
        <dbReference type="RefSeq" id="XP_022096024.1"/>
    </source>
</evidence>
<dbReference type="SUPFAM" id="SSF52540">
    <property type="entry name" value="P-loop containing nucleoside triphosphate hydrolases"/>
    <property type="match status" value="1"/>
</dbReference>
<dbReference type="GO" id="GO:0005770">
    <property type="term" value="C:late endosome"/>
    <property type="evidence" value="ECO:0007669"/>
    <property type="project" value="TreeGrafter"/>
</dbReference>
<dbReference type="PROSITE" id="PS51419">
    <property type="entry name" value="RAB"/>
    <property type="match status" value="1"/>
</dbReference>
<dbReference type="RefSeq" id="XP_022096022.1">
    <property type="nucleotide sequence ID" value="XM_022240330.1"/>
</dbReference>
<comment type="similarity">
    <text evidence="1">Belongs to the small GTPase superfamily. Rab family.</text>
</comment>
<keyword evidence="4" id="KW-1185">Reference proteome</keyword>
<dbReference type="Gene3D" id="3.40.50.300">
    <property type="entry name" value="P-loop containing nucleotide triphosphate hydrolases"/>
    <property type="match status" value="1"/>
</dbReference>
<dbReference type="Pfam" id="PF00071">
    <property type="entry name" value="Ras"/>
    <property type="match status" value="1"/>
</dbReference>
<gene>
    <name evidence="5 6 7 8 9 10" type="primary">LOC110982130</name>
</gene>
<dbReference type="GO" id="GO:0005764">
    <property type="term" value="C:lysosome"/>
    <property type="evidence" value="ECO:0007669"/>
    <property type="project" value="TreeGrafter"/>
</dbReference>
<dbReference type="RefSeq" id="XP_022096025.1">
    <property type="nucleotide sequence ID" value="XM_022240333.1"/>
</dbReference>
<dbReference type="FunFam" id="3.40.50.300:FF:002133">
    <property type="entry name" value="Ras family protein"/>
    <property type="match status" value="1"/>
</dbReference>
<evidence type="ECO:0000313" key="5">
    <source>
        <dbReference type="RefSeq" id="XP_022096022.1"/>
    </source>
</evidence>
<dbReference type="SMART" id="SM00173">
    <property type="entry name" value="RAS"/>
    <property type="match status" value="1"/>
</dbReference>
<dbReference type="PRINTS" id="PR00449">
    <property type="entry name" value="RASTRNSFRMNG"/>
</dbReference>
<dbReference type="InterPro" id="IPR027417">
    <property type="entry name" value="P-loop_NTPase"/>
</dbReference>
<evidence type="ECO:0000256" key="2">
    <source>
        <dbReference type="ARBA" id="ARBA00022741"/>
    </source>
</evidence>
<dbReference type="InterPro" id="IPR001806">
    <property type="entry name" value="Small_GTPase"/>
</dbReference>
<reference evidence="5 6" key="1">
    <citation type="submission" date="2025-04" db="UniProtKB">
        <authorList>
            <consortium name="RefSeq"/>
        </authorList>
    </citation>
    <scope>IDENTIFICATION</scope>
</reference>
<protein>
    <submittedName>
        <fullName evidence="5 6">Ras-related protein Rab-7L1-like isoform X1</fullName>
    </submittedName>
</protein>
<dbReference type="GO" id="GO:0005525">
    <property type="term" value="F:GTP binding"/>
    <property type="evidence" value="ECO:0007669"/>
    <property type="project" value="UniProtKB-KW"/>
</dbReference>
<dbReference type="GO" id="GO:0090385">
    <property type="term" value="P:phagosome-lysosome fusion"/>
    <property type="evidence" value="ECO:0007669"/>
    <property type="project" value="TreeGrafter"/>
</dbReference>
<organism evidence="4 6">
    <name type="scientific">Acanthaster planci</name>
    <name type="common">Crown-of-thorns starfish</name>
    <dbReference type="NCBI Taxonomy" id="133434"/>
    <lineage>
        <taxon>Eukaryota</taxon>
        <taxon>Metazoa</taxon>
        <taxon>Echinodermata</taxon>
        <taxon>Eleutherozoa</taxon>
        <taxon>Asterozoa</taxon>
        <taxon>Asteroidea</taxon>
        <taxon>Valvatacea</taxon>
        <taxon>Valvatida</taxon>
        <taxon>Acanthasteridae</taxon>
        <taxon>Acanthaster</taxon>
    </lineage>
</organism>
<dbReference type="GO" id="GO:0003924">
    <property type="term" value="F:GTPase activity"/>
    <property type="evidence" value="ECO:0007669"/>
    <property type="project" value="InterPro"/>
</dbReference>
<proteinExistence type="inferred from homology"/>
<dbReference type="OrthoDB" id="245989at2759"/>
<evidence type="ECO:0000256" key="3">
    <source>
        <dbReference type="ARBA" id="ARBA00023134"/>
    </source>
</evidence>
<keyword evidence="3" id="KW-0342">GTP-binding</keyword>
<dbReference type="RefSeq" id="XP_022096024.1">
    <property type="nucleotide sequence ID" value="XM_022240332.1"/>
</dbReference>
<dbReference type="RefSeq" id="XP_022096023.1">
    <property type="nucleotide sequence ID" value="XM_022240331.1"/>
</dbReference>
<dbReference type="KEGG" id="aplc:110982130"/>
<dbReference type="InterPro" id="IPR005225">
    <property type="entry name" value="Small_GTP-bd"/>
</dbReference>
<dbReference type="PANTHER" id="PTHR47981:SF42">
    <property type="entry name" value="RAS-RELATED PROTEIN RAB-7L1-LIKE ISOFORM X1"/>
    <property type="match status" value="1"/>
</dbReference>
<dbReference type="AlphaFoldDB" id="A0A8B7YRW5"/>
<name>A0A8B7YRW5_ACAPL</name>
<dbReference type="GO" id="GO:0045335">
    <property type="term" value="C:phagocytic vesicle"/>
    <property type="evidence" value="ECO:0007669"/>
    <property type="project" value="TreeGrafter"/>
</dbReference>
<keyword evidence="2" id="KW-0547">Nucleotide-binding</keyword>
<sequence length="222" mass="25505">MSEKLFKVILVGDSMVGKTAFVQRYVHSRFDENYKVTVGVDFALKKIQRSEDELIRIQLWDIAGGCSAQFMDGYNGQERFSSLTRVYYKDASACVIMFDLTSPKTLKSVVRWKNDVDSKVFLRDMSPVPCLLLANKSDRDDQRVTEEEIKQMSQDHNFVGWSKISVKDNVNVEAPMLFLVEEILARHQSKGRGSIVTEFTDNDGRIKLPHSYDKQSKCCWLL</sequence>
<evidence type="ECO:0000313" key="9">
    <source>
        <dbReference type="RefSeq" id="XP_022096026.1"/>
    </source>
</evidence>
<dbReference type="SMART" id="SM00176">
    <property type="entry name" value="RAN"/>
    <property type="match status" value="1"/>
</dbReference>
<dbReference type="RefSeq" id="XP_022096027.1">
    <property type="nucleotide sequence ID" value="XM_022240335.1"/>
</dbReference>
<dbReference type="GeneID" id="110982130"/>
<dbReference type="RefSeq" id="XP_022096026.1">
    <property type="nucleotide sequence ID" value="XM_022240334.1"/>
</dbReference>
<evidence type="ECO:0000256" key="1">
    <source>
        <dbReference type="ARBA" id="ARBA00006270"/>
    </source>
</evidence>
<dbReference type="PROSITE" id="PS51421">
    <property type="entry name" value="RAS"/>
    <property type="match status" value="1"/>
</dbReference>
<dbReference type="GO" id="GO:0008333">
    <property type="term" value="P:endosome to lysosome transport"/>
    <property type="evidence" value="ECO:0007669"/>
    <property type="project" value="TreeGrafter"/>
</dbReference>
<evidence type="ECO:0000313" key="8">
    <source>
        <dbReference type="RefSeq" id="XP_022096025.1"/>
    </source>
</evidence>
<dbReference type="SMART" id="SM00175">
    <property type="entry name" value="RAB"/>
    <property type="match status" value="1"/>
</dbReference>
<dbReference type="CTD" id="8934"/>
<dbReference type="NCBIfam" id="TIGR00231">
    <property type="entry name" value="small_GTP"/>
    <property type="match status" value="1"/>
</dbReference>